<dbReference type="InterPro" id="IPR009011">
    <property type="entry name" value="Man6P_isomerase_rcpt-bd_dom_sf"/>
</dbReference>
<evidence type="ECO:0000259" key="9">
    <source>
        <dbReference type="PROSITE" id="PS51914"/>
    </source>
</evidence>
<dbReference type="InterPro" id="IPR011641">
    <property type="entry name" value="Tyr-kin_ephrin_A/B_rcpt-like"/>
</dbReference>
<comment type="subcellular location">
    <subcellularLocation>
        <location evidence="1">Cell membrane</location>
        <topology evidence="1">Single-pass type I membrane protein</topology>
    </subcellularLocation>
</comment>
<organism evidence="10 11">
    <name type="scientific">Naegleria fowleri</name>
    <name type="common">Brain eating amoeba</name>
    <dbReference type="NCBI Taxonomy" id="5763"/>
    <lineage>
        <taxon>Eukaryota</taxon>
        <taxon>Discoba</taxon>
        <taxon>Heterolobosea</taxon>
        <taxon>Tetramitia</taxon>
        <taxon>Eutetramitia</taxon>
        <taxon>Vahlkampfiidae</taxon>
        <taxon>Naegleria</taxon>
    </lineage>
</organism>
<dbReference type="Pfam" id="PF23089">
    <property type="entry name" value="ELAPOR1_C"/>
    <property type="match status" value="2"/>
</dbReference>
<dbReference type="VEuPathDB" id="AmoebaDB:FDP41_013271"/>
<dbReference type="InterPro" id="IPR056606">
    <property type="entry name" value="Elapor1/2_C"/>
</dbReference>
<dbReference type="SUPFAM" id="SSF50911">
    <property type="entry name" value="Mannose 6-phosphate receptor domain"/>
    <property type="match status" value="1"/>
</dbReference>
<dbReference type="OMA" id="CEYISED"/>
<protein>
    <recommendedName>
        <fullName evidence="9">MRH domain-containing protein</fullName>
    </recommendedName>
</protein>
<evidence type="ECO:0000256" key="5">
    <source>
        <dbReference type="ARBA" id="ARBA00023157"/>
    </source>
</evidence>
<keyword evidence="3" id="KW-1003">Cell membrane</keyword>
<dbReference type="PANTHER" id="PTHR22727:SF15">
    <property type="entry name" value="MRH DOMAIN-CONTAINING PROTEIN"/>
    <property type="match status" value="1"/>
</dbReference>
<proteinExistence type="inferred from homology"/>
<dbReference type="SMART" id="SM01411">
    <property type="entry name" value="Ephrin_rec_like"/>
    <property type="match status" value="3"/>
</dbReference>
<evidence type="ECO:0000256" key="7">
    <source>
        <dbReference type="SAM" id="MobiDB-lite"/>
    </source>
</evidence>
<accession>A0A6A5C4I9</accession>
<dbReference type="OrthoDB" id="10252016at2759"/>
<keyword evidence="8" id="KW-1133">Transmembrane helix</keyword>
<feature type="domain" description="MRH" evidence="9">
    <location>
        <begin position="668"/>
        <end position="853"/>
    </location>
</feature>
<evidence type="ECO:0000313" key="11">
    <source>
        <dbReference type="Proteomes" id="UP000444721"/>
    </source>
</evidence>
<feature type="region of interest" description="Disordered" evidence="7">
    <location>
        <begin position="42"/>
        <end position="71"/>
    </location>
</feature>
<dbReference type="Pfam" id="PF23032">
    <property type="entry name" value="GBD_ELAPOR1-like_3rd"/>
    <property type="match status" value="1"/>
</dbReference>
<comment type="similarity">
    <text evidence="2">Belongs to the ELAPOR family.</text>
</comment>
<keyword evidence="5" id="KW-1015">Disulfide bond</keyword>
<name>A0A6A5C4I9_NAEFO</name>
<comment type="caution">
    <text evidence="10">The sequence shown here is derived from an EMBL/GenBank/DDBJ whole genome shotgun (WGS) entry which is preliminary data.</text>
</comment>
<dbReference type="VEuPathDB" id="AmoebaDB:NF0111690"/>
<dbReference type="Gene3D" id="2.10.50.10">
    <property type="entry name" value="Tumor Necrosis Factor Receptor, subunit A, domain 2"/>
    <property type="match status" value="2"/>
</dbReference>
<dbReference type="EMBL" id="VFQX01000017">
    <property type="protein sequence ID" value="KAF0980788.1"/>
    <property type="molecule type" value="Genomic_DNA"/>
</dbReference>
<keyword evidence="8" id="KW-0472">Membrane</keyword>
<dbReference type="SUPFAM" id="SSF57184">
    <property type="entry name" value="Growth factor receptor domain"/>
    <property type="match status" value="2"/>
</dbReference>
<gene>
    <name evidence="10" type="ORF">FDP41_013271</name>
</gene>
<keyword evidence="8" id="KW-0812">Transmembrane</keyword>
<evidence type="ECO:0000256" key="1">
    <source>
        <dbReference type="ARBA" id="ARBA00004251"/>
    </source>
</evidence>
<dbReference type="PROSITE" id="PS51914">
    <property type="entry name" value="MRH"/>
    <property type="match status" value="1"/>
</dbReference>
<feature type="transmembrane region" description="Helical" evidence="8">
    <location>
        <begin position="954"/>
        <end position="979"/>
    </location>
</feature>
<dbReference type="InterPro" id="IPR039181">
    <property type="entry name" value="Elapor1/2"/>
</dbReference>
<evidence type="ECO:0000256" key="3">
    <source>
        <dbReference type="ARBA" id="ARBA00022475"/>
    </source>
</evidence>
<dbReference type="VEuPathDB" id="AmoebaDB:NfTy_036580"/>
<evidence type="ECO:0000313" key="10">
    <source>
        <dbReference type="EMBL" id="KAF0980788.1"/>
    </source>
</evidence>
<dbReference type="InterPro" id="IPR056609">
    <property type="entry name" value="Elapor1-like_3rd"/>
</dbReference>
<evidence type="ECO:0000256" key="2">
    <source>
        <dbReference type="ARBA" id="ARBA00007627"/>
    </source>
</evidence>
<dbReference type="InterPro" id="IPR044865">
    <property type="entry name" value="MRH_dom"/>
</dbReference>
<dbReference type="AlphaFoldDB" id="A0A6A5C4I9"/>
<reference evidence="10 11" key="1">
    <citation type="journal article" date="2019" name="Sci. Rep.">
        <title>Nanopore sequencing improves the draft genome of the human pathogenic amoeba Naegleria fowleri.</title>
        <authorList>
            <person name="Liechti N."/>
            <person name="Schurch N."/>
            <person name="Bruggmann R."/>
            <person name="Wittwer M."/>
        </authorList>
    </citation>
    <scope>NUCLEOTIDE SEQUENCE [LARGE SCALE GENOMIC DNA]</scope>
    <source>
        <strain evidence="10 11">ATCC 30894</strain>
    </source>
</reference>
<dbReference type="GO" id="GO:0005886">
    <property type="term" value="C:plasma membrane"/>
    <property type="evidence" value="ECO:0007669"/>
    <property type="project" value="UniProtKB-SubCell"/>
</dbReference>
<dbReference type="PANTHER" id="PTHR22727">
    <property type="entry name" value="PROTEIN CBG13728"/>
    <property type="match status" value="1"/>
</dbReference>
<evidence type="ECO:0000256" key="6">
    <source>
        <dbReference type="ARBA" id="ARBA00023180"/>
    </source>
</evidence>
<sequence>MIRDSSHGQSPLSLSSTRLIISMLVLSTTMIFSVGLVGATNTTSPSSSPSSPSSTNNLSSPITDRNEPPECTLNDYGATYTPCLKMSDIRTVVYYKKNNCSGGVPLPISTETLPCNLTCSNGQFLRPPFVKCEPCIPGEFSFSEGILTNDWEELPDSMKTSCVSEGSKNPKCSSWKVSTNYKYIHSGDQSDSTGTVSSVLTYYVDILRESGKLEFSFRVDADNGNGLELYIDNEQVLERTSYVHEYTIKSFALTKGYHVIEWRFEKASSPSSSTKQMAYIKWIKIYGDKLSVEYCTKCPTGTFNNEPGQASCSPCPLDTFNDQSGQTQCQPCPENTYALEGSTSCSPRPLCTALDYVAHYTPCSNGKRKLIYEWKKPKICNGGVELPKNKDNEECNQCPLGLFRKNDECQRCSGKGEYYDMKEMKCKKCYEGYYALKYLRYDSNFFNEITSLPSHWSTKCLGECDKENKGWTIVSNIEKNEAYLDAAANGYGDESVLSIPIELYTDGSISIEYELLSTTTTTDKTEDTSVLLFFVNRTLVGDFSRQTLKELKGTYKTRYYPAGHYLLTFAFEKYDSPNKQSTALIKSIVIEGEISGASDKCYECREGHYCPQGTDEHLPCRPGTYSNIRQEACMACYRNTFQNKWGQNRCLNCGDGTFSNAGSADCVNTCLFTVPGTEIMYNLTTLQSALNSELSVFGPLTLPNSPLKFYFNLCNKFDTAYTKFCQKESRLAVLAEQRKDVTTKNRRKGYTTYACVEDDSSENPKYHTSGDMGSTISYYHSPKGDGLTVYLATDYKCSNKNGVYNTKVELKCNPKEGIGKPVIATEVDETGAVSFADVCSTRILWESHAACPVCTIYDYEPVVSGECENGRRKKTWFLKPNAKCYPYSGLTAPLPEDVSCITCSQDDYTFVETKCVNGFYKRKYVWKEKRDCFGGVELPEDETLTCDEVEIGKLTAVTGLSVAAAVFLCLLVGICFFYFRNKQLYEQYEMLGQKETPDIEMMNSGSGVLELMEMKAHQMMTWVSQPLKQLTLQIVTKMIEFKRLRSHPRQRCCLQSSSGVNNTEKGFNSNR</sequence>
<evidence type="ECO:0000256" key="8">
    <source>
        <dbReference type="SAM" id="Phobius"/>
    </source>
</evidence>
<keyword evidence="6" id="KW-0325">Glycoprotein</keyword>
<feature type="compositionally biased region" description="Low complexity" evidence="7">
    <location>
        <begin position="42"/>
        <end position="61"/>
    </location>
</feature>
<keyword evidence="11" id="KW-1185">Reference proteome</keyword>
<dbReference type="RefSeq" id="XP_044565501.1">
    <property type="nucleotide sequence ID" value="XM_044703883.1"/>
</dbReference>
<dbReference type="Proteomes" id="UP000444721">
    <property type="component" value="Unassembled WGS sequence"/>
</dbReference>
<dbReference type="InterPro" id="IPR009030">
    <property type="entry name" value="Growth_fac_rcpt_cys_sf"/>
</dbReference>
<keyword evidence="4" id="KW-0732">Signal</keyword>
<dbReference type="GeneID" id="68120486"/>
<evidence type="ECO:0000256" key="4">
    <source>
        <dbReference type="ARBA" id="ARBA00022729"/>
    </source>
</evidence>
<dbReference type="Pfam" id="PF07699">
    <property type="entry name" value="Ephrin_rec_like"/>
    <property type="match status" value="2"/>
</dbReference>